<keyword evidence="1" id="KW-1133">Transmembrane helix</keyword>
<dbReference type="Proteomes" id="UP000198897">
    <property type="component" value="Unassembled WGS sequence"/>
</dbReference>
<dbReference type="OrthoDB" id="4722315at2"/>
<keyword evidence="1" id="KW-0472">Membrane</keyword>
<feature type="transmembrane region" description="Helical" evidence="1">
    <location>
        <begin position="86"/>
        <end position="104"/>
    </location>
</feature>
<keyword evidence="1" id="KW-0812">Transmembrane</keyword>
<organism evidence="2 3">
    <name type="scientific">Halobacillus alkaliphilus</name>
    <dbReference type="NCBI Taxonomy" id="396056"/>
    <lineage>
        <taxon>Bacteria</taxon>
        <taxon>Bacillati</taxon>
        <taxon>Bacillota</taxon>
        <taxon>Bacilli</taxon>
        <taxon>Bacillales</taxon>
        <taxon>Bacillaceae</taxon>
        <taxon>Halobacillus</taxon>
    </lineage>
</organism>
<evidence type="ECO:0000256" key="1">
    <source>
        <dbReference type="SAM" id="Phobius"/>
    </source>
</evidence>
<dbReference type="EMBL" id="FOOG01000007">
    <property type="protein sequence ID" value="SFF73540.1"/>
    <property type="molecule type" value="Genomic_DNA"/>
</dbReference>
<name>A0A1I2L4X5_9BACI</name>
<dbReference type="Pfam" id="PF07098">
    <property type="entry name" value="DUF1360"/>
    <property type="match status" value="1"/>
</dbReference>
<accession>A0A1I2L4X5</accession>
<evidence type="ECO:0008006" key="4">
    <source>
        <dbReference type="Google" id="ProtNLM"/>
    </source>
</evidence>
<evidence type="ECO:0000313" key="2">
    <source>
        <dbReference type="EMBL" id="SFF73540.1"/>
    </source>
</evidence>
<protein>
    <recommendedName>
        <fullName evidence="4">Sporulation protein YjcA</fullName>
    </recommendedName>
</protein>
<dbReference type="RefSeq" id="WP_089751205.1">
    <property type="nucleotide sequence ID" value="NZ_FOOG01000007.1"/>
</dbReference>
<evidence type="ECO:0000313" key="3">
    <source>
        <dbReference type="Proteomes" id="UP000198897"/>
    </source>
</evidence>
<sequence length="111" mass="13032">MGSITWLELLLLGLASFRLTRLIVDDLIMEWLRKPFFHTKVIEQEDGKKEEWEIPNGWIGEGLSCHWCVGVWSALINFLLYYYIPFGYFLVLILAIAGLQSIFYKWSEKLS</sequence>
<keyword evidence="3" id="KW-1185">Reference proteome</keyword>
<reference evidence="3" key="1">
    <citation type="submission" date="2016-10" db="EMBL/GenBank/DDBJ databases">
        <authorList>
            <person name="Varghese N."/>
            <person name="Submissions S."/>
        </authorList>
    </citation>
    <scope>NUCLEOTIDE SEQUENCE [LARGE SCALE GENOMIC DNA]</scope>
    <source>
        <strain evidence="3">FP5</strain>
    </source>
</reference>
<proteinExistence type="predicted"/>
<dbReference type="InterPro" id="IPR010773">
    <property type="entry name" value="Mycophage_PG1_Gp7"/>
</dbReference>
<dbReference type="AlphaFoldDB" id="A0A1I2L4X5"/>
<gene>
    <name evidence="2" type="ORF">SAMN05216353_10778</name>
</gene>